<keyword evidence="4 6" id="KW-0067">ATP-binding</keyword>
<reference evidence="6" key="1">
    <citation type="submission" date="2024-05" db="EMBL/GenBank/DDBJ databases">
        <title>30 novel species of actinomycetes from the DSMZ collection.</title>
        <authorList>
            <person name="Nouioui I."/>
        </authorList>
    </citation>
    <scope>NUCLEOTIDE SEQUENCE</scope>
    <source>
        <strain evidence="6">DSM 40473</strain>
    </source>
</reference>
<dbReference type="EMBL" id="JAVRFI010000042">
    <property type="protein sequence ID" value="MDT0453970.1"/>
    <property type="molecule type" value="Genomic_DNA"/>
</dbReference>
<dbReference type="InterPro" id="IPR015856">
    <property type="entry name" value="ABC_transpr_CbiO/EcfA_su"/>
</dbReference>
<gene>
    <name evidence="6" type="ORF">RM609_33565</name>
</gene>
<evidence type="ECO:0000256" key="2">
    <source>
        <dbReference type="ARBA" id="ARBA00022448"/>
    </source>
</evidence>
<dbReference type="PANTHER" id="PTHR43553:SF24">
    <property type="entry name" value="ENERGY-COUPLING FACTOR TRANSPORTER ATP-BINDING PROTEIN ECFA1"/>
    <property type="match status" value="1"/>
</dbReference>
<comment type="similarity">
    <text evidence="1">Belongs to the ABC transporter superfamily.</text>
</comment>
<evidence type="ECO:0000313" key="7">
    <source>
        <dbReference type="Proteomes" id="UP001180531"/>
    </source>
</evidence>
<organism evidence="6 7">
    <name type="scientific">Streptomyces hesseae</name>
    <dbReference type="NCBI Taxonomy" id="3075519"/>
    <lineage>
        <taxon>Bacteria</taxon>
        <taxon>Bacillati</taxon>
        <taxon>Actinomycetota</taxon>
        <taxon>Actinomycetes</taxon>
        <taxon>Kitasatosporales</taxon>
        <taxon>Streptomycetaceae</taxon>
        <taxon>Streptomyces</taxon>
    </lineage>
</organism>
<dbReference type="PANTHER" id="PTHR43553">
    <property type="entry name" value="HEAVY METAL TRANSPORTER"/>
    <property type="match status" value="1"/>
</dbReference>
<dbReference type="InterPro" id="IPR003593">
    <property type="entry name" value="AAA+_ATPase"/>
</dbReference>
<keyword evidence="2" id="KW-0813">Transport</keyword>
<feature type="domain" description="ABC transporter" evidence="5">
    <location>
        <begin position="290"/>
        <end position="518"/>
    </location>
</feature>
<dbReference type="GO" id="GO:0005524">
    <property type="term" value="F:ATP binding"/>
    <property type="evidence" value="ECO:0007669"/>
    <property type="project" value="UniProtKB-KW"/>
</dbReference>
<evidence type="ECO:0000259" key="5">
    <source>
        <dbReference type="PROSITE" id="PS50893"/>
    </source>
</evidence>
<dbReference type="SUPFAM" id="SSF52540">
    <property type="entry name" value="P-loop containing nucleoside triphosphate hydrolases"/>
    <property type="match status" value="2"/>
</dbReference>
<sequence>MIRFENVSVSYDGTDHPTLSGIDLTVPEGELCLLVGPSGVGKSTLLGTVSGLVPHFTGGTLRGRVTVAGRDTRTHRPRELADVVGTVGQDPLAHFVTDTVEDELAYGMESLGVPPATMRRRVEETLDLLGLAGLRDRPIATLSGGQRQRVAIGSVLTAHPKVLVLDEPTSALDPAAAEEVLAVLQRLVHDLGTTVLLAEHRLERVVQYADQVILLPGPGAAPVVGDPAEIMAVSPVHPPVVALSRIAGWSPPPLSVRDARRKAASLRERLAPLTPPVPQAPKATTATDAASLTGLSVRHDRVTALRDLDLSVRPGETVALMGRNGAGKSTLLRTLVGMHAPDRGAVRVGGVEPRRTSPRELLRHVGLVPQEPRDLLYADTVAAECAAADHDAQAGPGTCRALVSGLLPDVADDTHPRDLSEGQRLALALAVVLTARPPLLLLDEPTRGLDYAAKARLVEILRGLAGQGHAIVLATHDVELAAELAHRVVILAEGEIVADGPTAEVVVSSPAFAPQVAKVLAPQPWLTVPQVRDALGAL</sequence>
<dbReference type="InterPro" id="IPR017871">
    <property type="entry name" value="ABC_transporter-like_CS"/>
</dbReference>
<dbReference type="SMART" id="SM00382">
    <property type="entry name" value="AAA"/>
    <property type="match status" value="2"/>
</dbReference>
<evidence type="ECO:0000313" key="6">
    <source>
        <dbReference type="EMBL" id="MDT0453970.1"/>
    </source>
</evidence>
<dbReference type="InterPro" id="IPR003439">
    <property type="entry name" value="ABC_transporter-like_ATP-bd"/>
</dbReference>
<dbReference type="Proteomes" id="UP001180531">
    <property type="component" value="Unassembled WGS sequence"/>
</dbReference>
<evidence type="ECO:0000256" key="3">
    <source>
        <dbReference type="ARBA" id="ARBA00022741"/>
    </source>
</evidence>
<accession>A0ABU2SYR4</accession>
<keyword evidence="3" id="KW-0547">Nucleotide-binding</keyword>
<dbReference type="InterPro" id="IPR050095">
    <property type="entry name" value="ECF_ABC_transporter_ATP-bd"/>
</dbReference>
<feature type="domain" description="ABC transporter" evidence="5">
    <location>
        <begin position="2"/>
        <end position="243"/>
    </location>
</feature>
<dbReference type="PROSITE" id="PS00211">
    <property type="entry name" value="ABC_TRANSPORTER_1"/>
    <property type="match status" value="1"/>
</dbReference>
<dbReference type="CDD" id="cd03225">
    <property type="entry name" value="ABC_cobalt_CbiO_domain1"/>
    <property type="match status" value="1"/>
</dbReference>
<keyword evidence="7" id="KW-1185">Reference proteome</keyword>
<dbReference type="Pfam" id="PF00005">
    <property type="entry name" value="ABC_tran"/>
    <property type="match status" value="2"/>
</dbReference>
<dbReference type="PROSITE" id="PS50893">
    <property type="entry name" value="ABC_TRANSPORTER_2"/>
    <property type="match status" value="2"/>
</dbReference>
<protein>
    <submittedName>
        <fullName evidence="6">ATP-binding cassette domain-containing protein</fullName>
    </submittedName>
</protein>
<proteinExistence type="inferred from homology"/>
<evidence type="ECO:0000256" key="1">
    <source>
        <dbReference type="ARBA" id="ARBA00005417"/>
    </source>
</evidence>
<dbReference type="InterPro" id="IPR027417">
    <property type="entry name" value="P-loop_NTPase"/>
</dbReference>
<dbReference type="RefSeq" id="WP_311616367.1">
    <property type="nucleotide sequence ID" value="NZ_JAVRFI010000042.1"/>
</dbReference>
<evidence type="ECO:0000256" key="4">
    <source>
        <dbReference type="ARBA" id="ARBA00022840"/>
    </source>
</evidence>
<dbReference type="Gene3D" id="3.40.50.300">
    <property type="entry name" value="P-loop containing nucleotide triphosphate hydrolases"/>
    <property type="match status" value="2"/>
</dbReference>
<name>A0ABU2SYR4_9ACTN</name>
<comment type="caution">
    <text evidence="6">The sequence shown here is derived from an EMBL/GenBank/DDBJ whole genome shotgun (WGS) entry which is preliminary data.</text>
</comment>